<keyword evidence="3" id="KW-1185">Reference proteome</keyword>
<name>A0ABR4QF11_9CEST</name>
<evidence type="ECO:0000313" key="2">
    <source>
        <dbReference type="EMBL" id="KAL5108201.1"/>
    </source>
</evidence>
<organism evidence="2 3">
    <name type="scientific">Taenia crassiceps</name>
    <dbReference type="NCBI Taxonomy" id="6207"/>
    <lineage>
        <taxon>Eukaryota</taxon>
        <taxon>Metazoa</taxon>
        <taxon>Spiralia</taxon>
        <taxon>Lophotrochozoa</taxon>
        <taxon>Platyhelminthes</taxon>
        <taxon>Cestoda</taxon>
        <taxon>Eucestoda</taxon>
        <taxon>Cyclophyllidea</taxon>
        <taxon>Taeniidae</taxon>
        <taxon>Taenia</taxon>
    </lineage>
</organism>
<comment type="caution">
    <text evidence="2">The sequence shown here is derived from an EMBL/GenBank/DDBJ whole genome shotgun (WGS) entry which is preliminary data.</text>
</comment>
<accession>A0ABR4QF11</accession>
<dbReference type="EMBL" id="JAKROA010000004">
    <property type="protein sequence ID" value="KAL5108201.1"/>
    <property type="molecule type" value="Genomic_DNA"/>
</dbReference>
<reference evidence="2 3" key="1">
    <citation type="journal article" date="2022" name="Front. Cell. Infect. Microbiol.">
        <title>The Genomes of Two Strains of Taenia crassiceps the Animal Model for the Study of Human Cysticercosis.</title>
        <authorList>
            <person name="Bobes R.J."/>
            <person name="Estrada K."/>
            <person name="Rios-Valencia D.G."/>
            <person name="Calderon-Gallegos A."/>
            <person name="de la Torre P."/>
            <person name="Carrero J.C."/>
            <person name="Sanchez-Flores A."/>
            <person name="Laclette J.P."/>
        </authorList>
    </citation>
    <scope>NUCLEOTIDE SEQUENCE [LARGE SCALE GENOMIC DNA]</scope>
    <source>
        <strain evidence="2">WFUcys</strain>
    </source>
</reference>
<dbReference type="Proteomes" id="UP001651158">
    <property type="component" value="Unassembled WGS sequence"/>
</dbReference>
<feature type="coiled-coil region" evidence="1">
    <location>
        <begin position="156"/>
        <end position="228"/>
    </location>
</feature>
<sequence length="341" mass="39689">MLWCSGRLRYLTQNLPFYNENMNADDGRRNICRNETIRGRRKPKSVRQSSRMPDETNISCSRDEIISRRLYNTLHDQDDFELTLRQLDDEKIRSMPPRFWKDMVIRVQYLLDVNRLLRADVAHLSGEHHCPLHACKYSSGCCAQGFYAAVPAPANHDECDRRCQDLEDEVEALKRERSRLRQQSSSVQDLIRSIGQRQVTLQRDLMNSRQLEAENAMQRRLLSKLSSERDALVSVLKERDVGYAHLLQSIRKNKKPWLHDGQYFYCFDIRHIIYIDASPPKFLLRTTYVLTHREKELEALIQRLLGMSHSLPNTTAAIETASGGEVLRQAITDNQSESQDA</sequence>
<gene>
    <name evidence="2" type="ORF">TcWFU_009541</name>
</gene>
<protein>
    <submittedName>
        <fullName evidence="2">Uncharacterized protein</fullName>
    </submittedName>
</protein>
<evidence type="ECO:0000313" key="3">
    <source>
        <dbReference type="Proteomes" id="UP001651158"/>
    </source>
</evidence>
<keyword evidence="1" id="KW-0175">Coiled coil</keyword>
<evidence type="ECO:0000256" key="1">
    <source>
        <dbReference type="SAM" id="Coils"/>
    </source>
</evidence>
<proteinExistence type="predicted"/>